<feature type="transmembrane region" description="Helical" evidence="6">
    <location>
        <begin position="15"/>
        <end position="41"/>
    </location>
</feature>
<dbReference type="Pfam" id="PF02588">
    <property type="entry name" value="YitT_membrane"/>
    <property type="match status" value="1"/>
</dbReference>
<dbReference type="InterPro" id="IPR051461">
    <property type="entry name" value="UPF0750_membrane"/>
</dbReference>
<evidence type="ECO:0000256" key="4">
    <source>
        <dbReference type="ARBA" id="ARBA00022989"/>
    </source>
</evidence>
<dbReference type="RefSeq" id="WP_104005607.1">
    <property type="nucleotide sequence ID" value="NZ_FNVQ01000007.1"/>
</dbReference>
<keyword evidence="2" id="KW-1003">Cell membrane</keyword>
<dbReference type="PANTHER" id="PTHR33545:SF5">
    <property type="entry name" value="UPF0750 MEMBRANE PROTEIN YITT"/>
    <property type="match status" value="1"/>
</dbReference>
<evidence type="ECO:0000313" key="7">
    <source>
        <dbReference type="EMBL" id="SEG86221.1"/>
    </source>
</evidence>
<dbReference type="InterPro" id="IPR003740">
    <property type="entry name" value="YitT"/>
</dbReference>
<keyword evidence="3 6" id="KW-0812">Transmembrane</keyword>
<dbReference type="AlphaFoldDB" id="A0A1H6DM42"/>
<reference evidence="7 8" key="1">
    <citation type="submission" date="2016-10" db="EMBL/GenBank/DDBJ databases">
        <authorList>
            <person name="de Groot N.N."/>
        </authorList>
    </citation>
    <scope>NUCLEOTIDE SEQUENCE [LARGE SCALE GENOMIC DNA]</scope>
    <source>
        <strain evidence="7 8">DSM 22012</strain>
    </source>
</reference>
<feature type="transmembrane region" description="Helical" evidence="6">
    <location>
        <begin position="53"/>
        <end position="82"/>
    </location>
</feature>
<keyword evidence="8" id="KW-1185">Reference proteome</keyword>
<comment type="subcellular location">
    <subcellularLocation>
        <location evidence="1">Cell membrane</location>
        <topology evidence="1">Multi-pass membrane protein</topology>
    </subcellularLocation>
</comment>
<name>A0A1H6DM42_9GAMM</name>
<evidence type="ECO:0000256" key="5">
    <source>
        <dbReference type="ARBA" id="ARBA00023136"/>
    </source>
</evidence>
<accession>A0A1H6DM42</accession>
<evidence type="ECO:0000256" key="1">
    <source>
        <dbReference type="ARBA" id="ARBA00004651"/>
    </source>
</evidence>
<dbReference type="Proteomes" id="UP000236745">
    <property type="component" value="Unassembled WGS sequence"/>
</dbReference>
<proteinExistence type="predicted"/>
<evidence type="ECO:0000313" key="8">
    <source>
        <dbReference type="Proteomes" id="UP000236745"/>
    </source>
</evidence>
<evidence type="ECO:0000256" key="6">
    <source>
        <dbReference type="SAM" id="Phobius"/>
    </source>
</evidence>
<keyword evidence="4 6" id="KW-1133">Transmembrane helix</keyword>
<organism evidence="7 8">
    <name type="scientific">Marinobacterium lutimaris</name>
    <dbReference type="NCBI Taxonomy" id="568106"/>
    <lineage>
        <taxon>Bacteria</taxon>
        <taxon>Pseudomonadati</taxon>
        <taxon>Pseudomonadota</taxon>
        <taxon>Gammaproteobacteria</taxon>
        <taxon>Oceanospirillales</taxon>
        <taxon>Oceanospirillaceae</taxon>
        <taxon>Marinobacterium</taxon>
    </lineage>
</organism>
<dbReference type="GO" id="GO:0005886">
    <property type="term" value="C:plasma membrane"/>
    <property type="evidence" value="ECO:0007669"/>
    <property type="project" value="UniProtKB-SubCell"/>
</dbReference>
<dbReference type="OrthoDB" id="3296441at2"/>
<feature type="transmembrane region" description="Helical" evidence="6">
    <location>
        <begin position="168"/>
        <end position="185"/>
    </location>
</feature>
<feature type="transmembrane region" description="Helical" evidence="6">
    <location>
        <begin position="102"/>
        <end position="120"/>
    </location>
</feature>
<protein>
    <submittedName>
        <fullName evidence="7">Uncharacterized 5xTM membrane BCR, YitT family COG1284</fullName>
    </submittedName>
</protein>
<evidence type="ECO:0000256" key="3">
    <source>
        <dbReference type="ARBA" id="ARBA00022692"/>
    </source>
</evidence>
<evidence type="ECO:0000256" key="2">
    <source>
        <dbReference type="ARBA" id="ARBA00022475"/>
    </source>
</evidence>
<dbReference type="EMBL" id="FNVQ01000007">
    <property type="protein sequence ID" value="SEG86221.1"/>
    <property type="molecule type" value="Genomic_DNA"/>
</dbReference>
<keyword evidence="5 6" id="KW-0472">Membrane</keyword>
<dbReference type="PANTHER" id="PTHR33545">
    <property type="entry name" value="UPF0750 MEMBRANE PROTEIN YITT-RELATED"/>
    <property type="match status" value="1"/>
</dbReference>
<gene>
    <name evidence="7" type="ORF">SAMN05444390_107149</name>
</gene>
<sequence>MVTTHRWLSILEGCLLVALGIHLLEASGLLISGTAGMGLILKQVTDLSFGQLFFLLNLPFYLLAIRCLGWAFALRTFVAVSILSGLSELMRLWADFNMQEPVLAAVLGGMLVGFGLIILFRHHASLGGVNILAIFFEKRFDIHAGKTTLACDLLIGACGFAVYSPVQMAWSLAAFLALSSVVGRYHRPPRWARVPQQVG</sequence>